<dbReference type="PANTHER" id="PTHR39087:SF2">
    <property type="entry name" value="UPF0104 MEMBRANE PROTEIN MJ1595"/>
    <property type="match status" value="1"/>
</dbReference>
<feature type="transmembrane region" description="Helical" evidence="6">
    <location>
        <begin position="112"/>
        <end position="135"/>
    </location>
</feature>
<keyword evidence="3 6" id="KW-0812">Transmembrane</keyword>
<keyword evidence="5 6" id="KW-0472">Membrane</keyword>
<evidence type="ECO:0000313" key="8">
    <source>
        <dbReference type="Proteomes" id="UP000237752"/>
    </source>
</evidence>
<dbReference type="NCBIfam" id="TIGR00374">
    <property type="entry name" value="flippase-like domain"/>
    <property type="match status" value="1"/>
</dbReference>
<reference evidence="7 8" key="1">
    <citation type="submission" date="2018-03" db="EMBL/GenBank/DDBJ databases">
        <title>Genomic Encyclopedia of Archaeal and Bacterial Type Strains, Phase II (KMG-II): from individual species to whole genera.</title>
        <authorList>
            <person name="Goeker M."/>
        </authorList>
    </citation>
    <scope>NUCLEOTIDE SEQUENCE [LARGE SCALE GENOMIC DNA]</scope>
    <source>
        <strain evidence="7 8">DSM 100065</strain>
    </source>
</reference>
<proteinExistence type="predicted"/>
<feature type="transmembrane region" description="Helical" evidence="6">
    <location>
        <begin position="147"/>
        <end position="172"/>
    </location>
</feature>
<protein>
    <recommendedName>
        <fullName evidence="9">Lysylphosphatidylglycerol synthase-like protein</fullName>
    </recommendedName>
</protein>
<evidence type="ECO:0000256" key="3">
    <source>
        <dbReference type="ARBA" id="ARBA00022692"/>
    </source>
</evidence>
<organism evidence="7 8">
    <name type="scientific">Antricoccus suffuscus</name>
    <dbReference type="NCBI Taxonomy" id="1629062"/>
    <lineage>
        <taxon>Bacteria</taxon>
        <taxon>Bacillati</taxon>
        <taxon>Actinomycetota</taxon>
        <taxon>Actinomycetes</taxon>
        <taxon>Geodermatophilales</taxon>
        <taxon>Antricoccaceae</taxon>
        <taxon>Antricoccus</taxon>
    </lineage>
</organism>
<keyword evidence="4 6" id="KW-1133">Transmembrane helix</keyword>
<dbReference type="GO" id="GO:0005886">
    <property type="term" value="C:plasma membrane"/>
    <property type="evidence" value="ECO:0007669"/>
    <property type="project" value="UniProtKB-SubCell"/>
</dbReference>
<evidence type="ECO:0000313" key="7">
    <source>
        <dbReference type="EMBL" id="PRZ43994.1"/>
    </source>
</evidence>
<dbReference type="Pfam" id="PF03706">
    <property type="entry name" value="LPG_synthase_TM"/>
    <property type="match status" value="1"/>
</dbReference>
<accession>A0A2T1A605</accession>
<sequence length="367" mass="37991">MTDLLAISTYPAEAPSADPLAPRAQQGRRSDRFATARRVAFGVFVLAMVVDFMASAAPTVVSTIRSTTTASPWWLLTGLACTVASMVAFSALRGWTLAVGGCRISLRQTVPISYAAGAVHTTLPAGAVFSTTYAFRRLRAAGASMSGITWSLTITGLLSTLTLGAIGLLGVALSGGISSSAPTAITQLLVTALVIAGLVRVARKPEALARLAHSVLTRFNTLRQRPVQTGHVRLAEILTDLNAVRSSGRDWLVALTLALTNWFLDLACLAACLAAVGIHVSFAVLLLTYTAGMAAGSLLPLPGGLGAVETTMTLALTVAGAVAAPALAGVLLYRVLSTGSVVVLGWIVIATQRSRTSRTAGRHAPVY</sequence>
<dbReference type="EMBL" id="PVUE01000001">
    <property type="protein sequence ID" value="PRZ43994.1"/>
    <property type="molecule type" value="Genomic_DNA"/>
</dbReference>
<evidence type="ECO:0000256" key="2">
    <source>
        <dbReference type="ARBA" id="ARBA00022475"/>
    </source>
</evidence>
<keyword evidence="2" id="KW-1003">Cell membrane</keyword>
<gene>
    <name evidence="7" type="ORF">CLV47_101118</name>
</gene>
<feature type="transmembrane region" description="Helical" evidence="6">
    <location>
        <begin position="39"/>
        <end position="61"/>
    </location>
</feature>
<dbReference type="OrthoDB" id="4481258at2"/>
<dbReference type="AlphaFoldDB" id="A0A2T1A605"/>
<evidence type="ECO:0008006" key="9">
    <source>
        <dbReference type="Google" id="ProtNLM"/>
    </source>
</evidence>
<comment type="caution">
    <text evidence="7">The sequence shown here is derived from an EMBL/GenBank/DDBJ whole genome shotgun (WGS) entry which is preliminary data.</text>
</comment>
<dbReference type="PANTHER" id="PTHR39087">
    <property type="entry name" value="UPF0104 MEMBRANE PROTEIN MJ1595"/>
    <property type="match status" value="1"/>
</dbReference>
<dbReference type="RefSeq" id="WP_106347056.1">
    <property type="nucleotide sequence ID" value="NZ_PVUE01000001.1"/>
</dbReference>
<feature type="transmembrane region" description="Helical" evidence="6">
    <location>
        <begin position="73"/>
        <end position="92"/>
    </location>
</feature>
<comment type="subcellular location">
    <subcellularLocation>
        <location evidence="1">Cell membrane</location>
        <topology evidence="1">Multi-pass membrane protein</topology>
    </subcellularLocation>
</comment>
<evidence type="ECO:0000256" key="5">
    <source>
        <dbReference type="ARBA" id="ARBA00023136"/>
    </source>
</evidence>
<feature type="transmembrane region" description="Helical" evidence="6">
    <location>
        <begin position="184"/>
        <end position="202"/>
    </location>
</feature>
<dbReference type="Proteomes" id="UP000237752">
    <property type="component" value="Unassembled WGS sequence"/>
</dbReference>
<dbReference type="InterPro" id="IPR022791">
    <property type="entry name" value="L-PG_synthase/AglD"/>
</dbReference>
<evidence type="ECO:0000256" key="6">
    <source>
        <dbReference type="SAM" id="Phobius"/>
    </source>
</evidence>
<evidence type="ECO:0000256" key="1">
    <source>
        <dbReference type="ARBA" id="ARBA00004651"/>
    </source>
</evidence>
<evidence type="ECO:0000256" key="4">
    <source>
        <dbReference type="ARBA" id="ARBA00022989"/>
    </source>
</evidence>
<keyword evidence="8" id="KW-1185">Reference proteome</keyword>
<name>A0A2T1A605_9ACTN</name>